<gene>
    <name evidence="5" type="ORF">SAMN03080606_00542</name>
</gene>
<dbReference type="GO" id="GO:0000160">
    <property type="term" value="P:phosphorelay signal transduction system"/>
    <property type="evidence" value="ECO:0007669"/>
    <property type="project" value="InterPro"/>
</dbReference>
<dbReference type="Proteomes" id="UP000198636">
    <property type="component" value="Unassembled WGS sequence"/>
</dbReference>
<dbReference type="PANTHER" id="PTHR35807">
    <property type="entry name" value="TRANSCRIPTIONAL REGULATOR REDD-RELATED"/>
    <property type="match status" value="1"/>
</dbReference>
<dbReference type="Gene3D" id="3.30.70.270">
    <property type="match status" value="1"/>
</dbReference>
<dbReference type="GO" id="GO:0006355">
    <property type="term" value="P:regulation of DNA-templated transcription"/>
    <property type="evidence" value="ECO:0007669"/>
    <property type="project" value="InterPro"/>
</dbReference>
<keyword evidence="2 3" id="KW-0238">DNA-binding</keyword>
<feature type="DNA-binding region" description="OmpR/PhoB-type" evidence="3">
    <location>
        <begin position="7"/>
        <end position="112"/>
    </location>
</feature>
<reference evidence="5 6" key="1">
    <citation type="submission" date="2016-10" db="EMBL/GenBank/DDBJ databases">
        <authorList>
            <person name="de Groot N.N."/>
        </authorList>
    </citation>
    <scope>NUCLEOTIDE SEQUENCE [LARGE SCALE GENOMIC DNA]</scope>
    <source>
        <strain evidence="5 6">DSM 18978</strain>
    </source>
</reference>
<dbReference type="SMART" id="SM01043">
    <property type="entry name" value="BTAD"/>
    <property type="match status" value="1"/>
</dbReference>
<keyword evidence="6" id="KW-1185">Reference proteome</keyword>
<dbReference type="GO" id="GO:0003677">
    <property type="term" value="F:DNA binding"/>
    <property type="evidence" value="ECO:0007669"/>
    <property type="project" value="UniProtKB-UniRule"/>
</dbReference>
<evidence type="ECO:0000256" key="3">
    <source>
        <dbReference type="PROSITE-ProRule" id="PRU01091"/>
    </source>
</evidence>
<evidence type="ECO:0000313" key="6">
    <source>
        <dbReference type="Proteomes" id="UP000198636"/>
    </source>
</evidence>
<dbReference type="OrthoDB" id="142950at2"/>
<organism evidence="5 6">
    <name type="scientific">Alkaliphilus peptidifermentans DSM 18978</name>
    <dbReference type="NCBI Taxonomy" id="1120976"/>
    <lineage>
        <taxon>Bacteria</taxon>
        <taxon>Bacillati</taxon>
        <taxon>Bacillota</taxon>
        <taxon>Clostridia</taxon>
        <taxon>Peptostreptococcales</taxon>
        <taxon>Natronincolaceae</taxon>
        <taxon>Alkaliphilus</taxon>
    </lineage>
</organism>
<dbReference type="SUPFAM" id="SSF46894">
    <property type="entry name" value="C-terminal effector domain of the bipartite response regulators"/>
    <property type="match status" value="1"/>
</dbReference>
<comment type="similarity">
    <text evidence="1">Belongs to the AfsR/DnrI/RedD regulatory family.</text>
</comment>
<evidence type="ECO:0000313" key="5">
    <source>
        <dbReference type="EMBL" id="SCX94376.1"/>
    </source>
</evidence>
<dbReference type="Pfam" id="PF00486">
    <property type="entry name" value="Trans_reg_C"/>
    <property type="match status" value="1"/>
</dbReference>
<dbReference type="Pfam" id="PF03704">
    <property type="entry name" value="BTAD"/>
    <property type="match status" value="1"/>
</dbReference>
<dbReference type="SUPFAM" id="SSF55073">
    <property type="entry name" value="Nucleotide cyclase"/>
    <property type="match status" value="1"/>
</dbReference>
<dbReference type="InterPro" id="IPR016032">
    <property type="entry name" value="Sig_transdc_resp-reg_C-effctor"/>
</dbReference>
<evidence type="ECO:0000256" key="1">
    <source>
        <dbReference type="ARBA" id="ARBA00005820"/>
    </source>
</evidence>
<dbReference type="Gene3D" id="1.25.40.10">
    <property type="entry name" value="Tetratricopeptide repeat domain"/>
    <property type="match status" value="1"/>
</dbReference>
<dbReference type="InterPro" id="IPR005158">
    <property type="entry name" value="BTAD"/>
</dbReference>
<protein>
    <submittedName>
        <fullName evidence="5">Transcriptional regulatory protein, C terminal</fullName>
    </submittedName>
</protein>
<name>A0A1G5BWC7_9FIRM</name>
<proteinExistence type="inferred from homology"/>
<dbReference type="PROSITE" id="PS51755">
    <property type="entry name" value="OMPR_PHOB"/>
    <property type="match status" value="1"/>
</dbReference>
<dbReference type="EMBL" id="FMUS01000002">
    <property type="protein sequence ID" value="SCX94376.1"/>
    <property type="molecule type" value="Genomic_DNA"/>
</dbReference>
<dbReference type="Gene3D" id="1.10.10.10">
    <property type="entry name" value="Winged helix-like DNA-binding domain superfamily/Winged helix DNA-binding domain"/>
    <property type="match status" value="1"/>
</dbReference>
<dbReference type="SUPFAM" id="SSF48452">
    <property type="entry name" value="TPR-like"/>
    <property type="match status" value="1"/>
</dbReference>
<dbReference type="STRING" id="1120976.SAMN03080606_00542"/>
<dbReference type="InterPro" id="IPR029787">
    <property type="entry name" value="Nucleotide_cyclase"/>
</dbReference>
<dbReference type="InterPro" id="IPR051677">
    <property type="entry name" value="AfsR-DnrI-RedD_regulator"/>
</dbReference>
<sequence>MKTNTKNTQISCHTIEISTLGHFDVKKNNNSLVSSAPGSKKIWELFKFMLTHRKRSFTPENLMETLWSRENYSDSRSTLRRQMHRLRQILEEVQSNEEQLIVFNNGFYSWNTKINIQLDIDLFEKAVQMAEEMKEARPEGALINYRMALSLYQGDYLSECIEQLWVIPIRNYYRRLYLKSVYNITNLLKVQGNWNEILQICERAIQVEVYEEEIHLRYIEALLQEKEVKQAQKHYEYFTTFLYQEMGLKPSPALKSAYKRILATNHMHSSIEDLEIDLDNKKIENAFYCEPYVFKMIYELECRRSERSGNMAMICMITMNHPSTVSLEKKQQAMTSLEKHLLEQLRKGDTITRWDNSNFLVLLPGLNDLIMEKVLSRILNSFYNYYSESPDTIQTHYLEVLPPQARSGQNE</sequence>
<dbReference type="InterPro" id="IPR043128">
    <property type="entry name" value="Rev_trsase/Diguanyl_cyclase"/>
</dbReference>
<feature type="domain" description="OmpR/PhoB-type" evidence="4">
    <location>
        <begin position="7"/>
        <end position="112"/>
    </location>
</feature>
<evidence type="ECO:0000259" key="4">
    <source>
        <dbReference type="PROSITE" id="PS51755"/>
    </source>
</evidence>
<dbReference type="InterPro" id="IPR036388">
    <property type="entry name" value="WH-like_DNA-bd_sf"/>
</dbReference>
<dbReference type="InterPro" id="IPR011990">
    <property type="entry name" value="TPR-like_helical_dom_sf"/>
</dbReference>
<evidence type="ECO:0000256" key="2">
    <source>
        <dbReference type="ARBA" id="ARBA00023125"/>
    </source>
</evidence>
<dbReference type="RefSeq" id="WP_091539678.1">
    <property type="nucleotide sequence ID" value="NZ_FMUS01000002.1"/>
</dbReference>
<accession>A0A1G5BWC7</accession>
<dbReference type="InterPro" id="IPR001867">
    <property type="entry name" value="OmpR/PhoB-type_DNA-bd"/>
</dbReference>
<dbReference type="AlphaFoldDB" id="A0A1G5BWC7"/>